<protein>
    <recommendedName>
        <fullName evidence="2">Transposase-associated domain-containing protein</fullName>
    </recommendedName>
</protein>
<evidence type="ECO:0000256" key="1">
    <source>
        <dbReference type="SAM" id="MobiDB-lite"/>
    </source>
</evidence>
<sequence>MYNRLLGDGFINPRFIDSVESFVEFAKSHPECMDGEKLRCPCNHRKCQNKNILDEFTVMTHLGNNVFVPNYYRWYHHGEIYIPDPSVLDNHQEEALASGGGEEKEEDGREENEDGNKDEDEEEGEDENEAIEMSREPNSWEIFKKLHLKRDDSFVDAKSKRINVQDMIVPVVLFELQLWINIFPQYCVASVSRSHEYASSSDDYSVNVEEGNILKREVVSKLRALLSPNHRSQQEKLKLSMDIFSYWLLLQ</sequence>
<gene>
    <name evidence="3" type="ORF">T459_02632</name>
</gene>
<reference evidence="3 4" key="1">
    <citation type="journal article" date="2014" name="Nat. Genet.">
        <title>Genome sequence of the hot pepper provides insights into the evolution of pungency in Capsicum species.</title>
        <authorList>
            <person name="Kim S."/>
            <person name="Park M."/>
            <person name="Yeom S.I."/>
            <person name="Kim Y.M."/>
            <person name="Lee J.M."/>
            <person name="Lee H.A."/>
            <person name="Seo E."/>
            <person name="Choi J."/>
            <person name="Cheong K."/>
            <person name="Kim K.T."/>
            <person name="Jung K."/>
            <person name="Lee G.W."/>
            <person name="Oh S.K."/>
            <person name="Bae C."/>
            <person name="Kim S.B."/>
            <person name="Lee H.Y."/>
            <person name="Kim S.Y."/>
            <person name="Kim M.S."/>
            <person name="Kang B.C."/>
            <person name="Jo Y.D."/>
            <person name="Yang H.B."/>
            <person name="Jeong H.J."/>
            <person name="Kang W.H."/>
            <person name="Kwon J.K."/>
            <person name="Shin C."/>
            <person name="Lim J.Y."/>
            <person name="Park J.H."/>
            <person name="Huh J.H."/>
            <person name="Kim J.S."/>
            <person name="Kim B.D."/>
            <person name="Cohen O."/>
            <person name="Paran I."/>
            <person name="Suh M.C."/>
            <person name="Lee S.B."/>
            <person name="Kim Y.K."/>
            <person name="Shin Y."/>
            <person name="Noh S.J."/>
            <person name="Park J."/>
            <person name="Seo Y.S."/>
            <person name="Kwon S.Y."/>
            <person name="Kim H.A."/>
            <person name="Park J.M."/>
            <person name="Kim H.J."/>
            <person name="Choi S.B."/>
            <person name="Bosland P.W."/>
            <person name="Reeves G."/>
            <person name="Jo S.H."/>
            <person name="Lee B.W."/>
            <person name="Cho H.T."/>
            <person name="Choi H.S."/>
            <person name="Lee M.S."/>
            <person name="Yu Y."/>
            <person name="Do Choi Y."/>
            <person name="Park B.S."/>
            <person name="van Deynze A."/>
            <person name="Ashrafi H."/>
            <person name="Hill T."/>
            <person name="Kim W.T."/>
            <person name="Pai H.S."/>
            <person name="Ahn H.K."/>
            <person name="Yeam I."/>
            <person name="Giovannoni J.J."/>
            <person name="Rose J.K."/>
            <person name="Sorensen I."/>
            <person name="Lee S.J."/>
            <person name="Kim R.W."/>
            <person name="Choi I.Y."/>
            <person name="Choi B.S."/>
            <person name="Lim J.S."/>
            <person name="Lee Y.H."/>
            <person name="Choi D."/>
        </authorList>
    </citation>
    <scope>NUCLEOTIDE SEQUENCE [LARGE SCALE GENOMIC DNA]</scope>
    <source>
        <strain evidence="4">cv. CM334</strain>
    </source>
</reference>
<dbReference type="AlphaFoldDB" id="A0A2G3AKL7"/>
<comment type="caution">
    <text evidence="3">The sequence shown here is derived from an EMBL/GenBank/DDBJ whole genome shotgun (WGS) entry which is preliminary data.</text>
</comment>
<feature type="domain" description="Transposase-associated" evidence="2">
    <location>
        <begin position="12"/>
        <end position="79"/>
    </location>
</feature>
<evidence type="ECO:0000313" key="3">
    <source>
        <dbReference type="EMBL" id="PHT94750.1"/>
    </source>
</evidence>
<feature type="region of interest" description="Disordered" evidence="1">
    <location>
        <begin position="94"/>
        <end position="134"/>
    </location>
</feature>
<dbReference type="InterPro" id="IPR029480">
    <property type="entry name" value="Transpos_assoc"/>
</dbReference>
<dbReference type="Pfam" id="PF13963">
    <property type="entry name" value="Transpos_assoc"/>
    <property type="match status" value="1"/>
</dbReference>
<dbReference type="Gramene" id="PHT94750">
    <property type="protein sequence ID" value="PHT94750"/>
    <property type="gene ID" value="T459_02632"/>
</dbReference>
<name>A0A2G3AKL7_CAPAN</name>
<organism evidence="3 4">
    <name type="scientific">Capsicum annuum</name>
    <name type="common">Capsicum pepper</name>
    <dbReference type="NCBI Taxonomy" id="4072"/>
    <lineage>
        <taxon>Eukaryota</taxon>
        <taxon>Viridiplantae</taxon>
        <taxon>Streptophyta</taxon>
        <taxon>Embryophyta</taxon>
        <taxon>Tracheophyta</taxon>
        <taxon>Spermatophyta</taxon>
        <taxon>Magnoliopsida</taxon>
        <taxon>eudicotyledons</taxon>
        <taxon>Gunneridae</taxon>
        <taxon>Pentapetalae</taxon>
        <taxon>asterids</taxon>
        <taxon>lamiids</taxon>
        <taxon>Solanales</taxon>
        <taxon>Solanaceae</taxon>
        <taxon>Solanoideae</taxon>
        <taxon>Capsiceae</taxon>
        <taxon>Capsicum</taxon>
    </lineage>
</organism>
<evidence type="ECO:0000313" key="4">
    <source>
        <dbReference type="Proteomes" id="UP000222542"/>
    </source>
</evidence>
<keyword evidence="4" id="KW-1185">Reference proteome</keyword>
<evidence type="ECO:0000259" key="2">
    <source>
        <dbReference type="Pfam" id="PF13963"/>
    </source>
</evidence>
<reference evidence="3 4" key="2">
    <citation type="journal article" date="2017" name="Genome Biol.">
        <title>New reference genome sequences of hot pepper reveal the massive evolution of plant disease-resistance genes by retroduplication.</title>
        <authorList>
            <person name="Kim S."/>
            <person name="Park J."/>
            <person name="Yeom S.I."/>
            <person name="Kim Y.M."/>
            <person name="Seo E."/>
            <person name="Kim K.T."/>
            <person name="Kim M.S."/>
            <person name="Lee J.M."/>
            <person name="Cheong K."/>
            <person name="Shin H.S."/>
            <person name="Kim S.B."/>
            <person name="Han K."/>
            <person name="Lee J."/>
            <person name="Park M."/>
            <person name="Lee H.A."/>
            <person name="Lee H.Y."/>
            <person name="Lee Y."/>
            <person name="Oh S."/>
            <person name="Lee J.H."/>
            <person name="Choi E."/>
            <person name="Choi E."/>
            <person name="Lee S.E."/>
            <person name="Jeon J."/>
            <person name="Kim H."/>
            <person name="Choi G."/>
            <person name="Song H."/>
            <person name="Lee J."/>
            <person name="Lee S.C."/>
            <person name="Kwon J.K."/>
            <person name="Lee H.Y."/>
            <person name="Koo N."/>
            <person name="Hong Y."/>
            <person name="Kim R.W."/>
            <person name="Kang W.H."/>
            <person name="Huh J.H."/>
            <person name="Kang B.C."/>
            <person name="Yang T.J."/>
            <person name="Lee Y.H."/>
            <person name="Bennetzen J.L."/>
            <person name="Choi D."/>
        </authorList>
    </citation>
    <scope>NUCLEOTIDE SEQUENCE [LARGE SCALE GENOMIC DNA]</scope>
    <source>
        <strain evidence="4">cv. CM334</strain>
    </source>
</reference>
<dbReference type="EMBL" id="AYRZ02000001">
    <property type="protein sequence ID" value="PHT94750.1"/>
    <property type="molecule type" value="Genomic_DNA"/>
</dbReference>
<dbReference type="Proteomes" id="UP000222542">
    <property type="component" value="Unassembled WGS sequence"/>
</dbReference>
<accession>A0A2G3AKL7</accession>
<feature type="compositionally biased region" description="Acidic residues" evidence="1">
    <location>
        <begin position="103"/>
        <end position="130"/>
    </location>
</feature>
<dbReference type="STRING" id="4072.A0A2G3AKL7"/>
<proteinExistence type="predicted"/>